<keyword evidence="7 9" id="KW-0234">DNA repair</keyword>
<evidence type="ECO:0000256" key="6">
    <source>
        <dbReference type="ARBA" id="ARBA00023125"/>
    </source>
</evidence>
<comment type="similarity">
    <text evidence="2 9">Belongs to the DNA mismatch repair MutS family.</text>
</comment>
<dbReference type="InterPro" id="IPR007696">
    <property type="entry name" value="DNA_mismatch_repair_MutS_core"/>
</dbReference>
<keyword evidence="3 9" id="KW-0547">Nucleotide-binding</keyword>
<dbReference type="PANTHER" id="PTHR11361">
    <property type="entry name" value="DNA MISMATCH REPAIR PROTEIN MUTS FAMILY MEMBER"/>
    <property type="match status" value="1"/>
</dbReference>
<dbReference type="InterPro" id="IPR011184">
    <property type="entry name" value="DNA_mismatch_repair_Msh2"/>
</dbReference>
<dbReference type="EMBL" id="JRES01001125">
    <property type="protein sequence ID" value="KNC25309.1"/>
    <property type="molecule type" value="Genomic_DNA"/>
</dbReference>
<reference evidence="11 12" key="1">
    <citation type="journal article" date="2015" name="Nat. Commun.">
        <title>Lucilia cuprina genome unlocks parasitic fly biology to underpin future interventions.</title>
        <authorList>
            <person name="Anstead C.A."/>
            <person name="Korhonen P.K."/>
            <person name="Young N.D."/>
            <person name="Hall R.S."/>
            <person name="Jex A.R."/>
            <person name="Murali S.C."/>
            <person name="Hughes D.S."/>
            <person name="Lee S.F."/>
            <person name="Perry T."/>
            <person name="Stroehlein A.J."/>
            <person name="Ansell B.R."/>
            <person name="Breugelmans B."/>
            <person name="Hofmann A."/>
            <person name="Qu J."/>
            <person name="Dugan S."/>
            <person name="Lee S.L."/>
            <person name="Chao H."/>
            <person name="Dinh H."/>
            <person name="Han Y."/>
            <person name="Doddapaneni H.V."/>
            <person name="Worley K.C."/>
            <person name="Muzny D.M."/>
            <person name="Ioannidis P."/>
            <person name="Waterhouse R.M."/>
            <person name="Zdobnov E.M."/>
            <person name="James P.J."/>
            <person name="Bagnall N.H."/>
            <person name="Kotze A.C."/>
            <person name="Gibbs R.A."/>
            <person name="Richards S."/>
            <person name="Batterham P."/>
            <person name="Gasser R.B."/>
        </authorList>
    </citation>
    <scope>NUCLEOTIDE SEQUENCE [LARGE SCALE GENOMIC DNA]</scope>
    <source>
        <strain evidence="11 12">LS</strain>
        <tissue evidence="11">Full body</tissue>
    </source>
</reference>
<dbReference type="InterPro" id="IPR000432">
    <property type="entry name" value="DNA_mismatch_repair_MutS_C"/>
</dbReference>
<dbReference type="PROSITE" id="PS00486">
    <property type="entry name" value="DNA_MISMATCH_REPAIR_2"/>
    <property type="match status" value="1"/>
</dbReference>
<keyword evidence="5" id="KW-0067">ATP-binding</keyword>
<dbReference type="Pfam" id="PF01624">
    <property type="entry name" value="MutS_I"/>
    <property type="match status" value="1"/>
</dbReference>
<dbReference type="Gene3D" id="1.10.1420.10">
    <property type="match status" value="2"/>
</dbReference>
<dbReference type="SMART" id="SM00534">
    <property type="entry name" value="MUTSac"/>
    <property type="match status" value="1"/>
</dbReference>
<dbReference type="FunFam" id="3.30.420.110:FF:000002">
    <property type="entry name" value="DNA mismatch repair protein"/>
    <property type="match status" value="1"/>
</dbReference>
<accession>A0A0L0C1K2</accession>
<evidence type="ECO:0000256" key="2">
    <source>
        <dbReference type="ARBA" id="ARBA00006271"/>
    </source>
</evidence>
<dbReference type="GO" id="GO:0005524">
    <property type="term" value="F:ATP binding"/>
    <property type="evidence" value="ECO:0007669"/>
    <property type="project" value="UniProtKB-KW"/>
</dbReference>
<dbReference type="GO" id="GO:0030983">
    <property type="term" value="F:mismatched DNA binding"/>
    <property type="evidence" value="ECO:0007669"/>
    <property type="project" value="InterPro"/>
</dbReference>
<gene>
    <name evidence="11" type="ORF">FF38_02564</name>
</gene>
<dbReference type="Gene3D" id="3.30.420.110">
    <property type="entry name" value="MutS, connector domain"/>
    <property type="match status" value="1"/>
</dbReference>
<comment type="caution">
    <text evidence="11">The sequence shown here is derived from an EMBL/GenBank/DDBJ whole genome shotgun (WGS) entry which is preliminary data.</text>
</comment>
<keyword evidence="4 9" id="KW-0227">DNA damage</keyword>
<comment type="function">
    <text evidence="9">Component of the post-replicative DNA mismatch repair system (MMR).</text>
</comment>
<evidence type="ECO:0000256" key="4">
    <source>
        <dbReference type="ARBA" id="ARBA00022763"/>
    </source>
</evidence>
<dbReference type="OMA" id="LVRFPQK"/>
<keyword evidence="8" id="KW-0539">Nucleus</keyword>
<dbReference type="InterPro" id="IPR036187">
    <property type="entry name" value="DNA_mismatch_repair_MutS_sf"/>
</dbReference>
<feature type="domain" description="DNA mismatch repair proteins mutS family" evidence="10">
    <location>
        <begin position="743"/>
        <end position="759"/>
    </location>
</feature>
<dbReference type="SMART" id="SM00533">
    <property type="entry name" value="MUTSd"/>
    <property type="match status" value="1"/>
</dbReference>
<dbReference type="GO" id="GO:0006312">
    <property type="term" value="P:mitotic recombination"/>
    <property type="evidence" value="ECO:0007669"/>
    <property type="project" value="TreeGrafter"/>
</dbReference>
<evidence type="ECO:0000256" key="1">
    <source>
        <dbReference type="ARBA" id="ARBA00004123"/>
    </source>
</evidence>
<dbReference type="SUPFAM" id="SSF48334">
    <property type="entry name" value="DNA repair protein MutS, domain III"/>
    <property type="match status" value="1"/>
</dbReference>
<dbReference type="InterPro" id="IPR007861">
    <property type="entry name" value="DNA_mismatch_repair_MutS_clamp"/>
</dbReference>
<dbReference type="InterPro" id="IPR016151">
    <property type="entry name" value="DNA_mismatch_repair_MutS_N"/>
</dbReference>
<dbReference type="Gene3D" id="3.40.50.300">
    <property type="entry name" value="P-loop containing nucleotide triphosphate hydrolases"/>
    <property type="match status" value="1"/>
</dbReference>
<evidence type="ECO:0000259" key="10">
    <source>
        <dbReference type="PROSITE" id="PS00486"/>
    </source>
</evidence>
<dbReference type="Pfam" id="PF05192">
    <property type="entry name" value="MutS_III"/>
    <property type="match status" value="1"/>
</dbReference>
<dbReference type="InterPro" id="IPR045076">
    <property type="entry name" value="MutS"/>
</dbReference>
<dbReference type="OrthoDB" id="121051at2759"/>
<evidence type="ECO:0000313" key="12">
    <source>
        <dbReference type="Proteomes" id="UP000037069"/>
    </source>
</evidence>
<evidence type="ECO:0000256" key="8">
    <source>
        <dbReference type="ARBA" id="ARBA00023242"/>
    </source>
</evidence>
<dbReference type="InterPro" id="IPR027417">
    <property type="entry name" value="P-loop_NTPase"/>
</dbReference>
<dbReference type="GO" id="GO:0032301">
    <property type="term" value="C:MutSalpha complex"/>
    <property type="evidence" value="ECO:0007669"/>
    <property type="project" value="TreeGrafter"/>
</dbReference>
<comment type="subcellular location">
    <subcellularLocation>
        <location evidence="1">Nucleus</location>
    </subcellularLocation>
</comment>
<dbReference type="InterPro" id="IPR007860">
    <property type="entry name" value="DNA_mmatch_repair_MutS_con_dom"/>
</dbReference>
<dbReference type="FunFam" id="3.40.50.300:FF:001115">
    <property type="entry name" value="DNA mismatch repair protein MSH2"/>
    <property type="match status" value="1"/>
</dbReference>
<dbReference type="AlphaFoldDB" id="A0A0L0C1K2"/>
<dbReference type="Pfam" id="PF05190">
    <property type="entry name" value="MutS_IV"/>
    <property type="match status" value="1"/>
</dbReference>
<dbReference type="PANTHER" id="PTHR11361:SF35">
    <property type="entry name" value="DNA MISMATCH REPAIR PROTEIN MSH2"/>
    <property type="match status" value="1"/>
</dbReference>
<evidence type="ECO:0000256" key="9">
    <source>
        <dbReference type="RuleBase" id="RU003756"/>
    </source>
</evidence>
<protein>
    <submittedName>
        <fullName evidence="11">DNA mismatch repair protein spellchecker 1</fullName>
    </submittedName>
</protein>
<dbReference type="GO" id="GO:0043570">
    <property type="term" value="P:maintenance of DNA repeat elements"/>
    <property type="evidence" value="ECO:0007669"/>
    <property type="project" value="UniProtKB-ARBA"/>
</dbReference>
<evidence type="ECO:0000313" key="11">
    <source>
        <dbReference type="EMBL" id="KNC25309.1"/>
    </source>
</evidence>
<evidence type="ECO:0000256" key="7">
    <source>
        <dbReference type="ARBA" id="ARBA00023204"/>
    </source>
</evidence>
<dbReference type="InterPro" id="IPR007695">
    <property type="entry name" value="DNA_mismatch_repair_MutS-lik_N"/>
</dbReference>
<dbReference type="SUPFAM" id="SSF52540">
    <property type="entry name" value="P-loop containing nucleoside triphosphate hydrolases"/>
    <property type="match status" value="1"/>
</dbReference>
<dbReference type="Gene3D" id="3.40.1170.10">
    <property type="entry name" value="DNA repair protein MutS, domain I"/>
    <property type="match status" value="1"/>
</dbReference>
<dbReference type="PIRSF" id="PIRSF005813">
    <property type="entry name" value="MSH2"/>
    <property type="match status" value="1"/>
</dbReference>
<dbReference type="GO" id="GO:0140664">
    <property type="term" value="F:ATP-dependent DNA damage sensor activity"/>
    <property type="evidence" value="ECO:0007669"/>
    <property type="project" value="InterPro"/>
</dbReference>
<dbReference type="STRING" id="7375.A0A0L0C1K2"/>
<evidence type="ECO:0000256" key="5">
    <source>
        <dbReference type="ARBA" id="ARBA00022840"/>
    </source>
</evidence>
<dbReference type="Proteomes" id="UP000037069">
    <property type="component" value="Unassembled WGS sequence"/>
</dbReference>
<dbReference type="FunFam" id="1.10.1420.10:FF:000034">
    <property type="entry name" value="DNA mismatch repair protein msh2"/>
    <property type="match status" value="1"/>
</dbReference>
<keyword evidence="12" id="KW-1185">Reference proteome</keyword>
<organism evidence="11 12">
    <name type="scientific">Lucilia cuprina</name>
    <name type="common">Green bottle fly</name>
    <name type="synonym">Australian sheep blowfly</name>
    <dbReference type="NCBI Taxonomy" id="7375"/>
    <lineage>
        <taxon>Eukaryota</taxon>
        <taxon>Metazoa</taxon>
        <taxon>Ecdysozoa</taxon>
        <taxon>Arthropoda</taxon>
        <taxon>Hexapoda</taxon>
        <taxon>Insecta</taxon>
        <taxon>Pterygota</taxon>
        <taxon>Neoptera</taxon>
        <taxon>Endopterygota</taxon>
        <taxon>Diptera</taxon>
        <taxon>Brachycera</taxon>
        <taxon>Muscomorpha</taxon>
        <taxon>Oestroidea</taxon>
        <taxon>Calliphoridae</taxon>
        <taxon>Luciliinae</taxon>
        <taxon>Lucilia</taxon>
    </lineage>
</organism>
<keyword evidence="6 9" id="KW-0238">DNA-binding</keyword>
<dbReference type="GO" id="GO:0006298">
    <property type="term" value="P:mismatch repair"/>
    <property type="evidence" value="ECO:0007669"/>
    <property type="project" value="InterPro"/>
</dbReference>
<evidence type="ECO:0000256" key="3">
    <source>
        <dbReference type="ARBA" id="ARBA00022741"/>
    </source>
</evidence>
<dbReference type="Pfam" id="PF00488">
    <property type="entry name" value="MutS_V"/>
    <property type="match status" value="1"/>
</dbReference>
<dbReference type="Pfam" id="PF05188">
    <property type="entry name" value="MutS_II"/>
    <property type="match status" value="1"/>
</dbReference>
<sequence>MEAINANKQEPQLNLDTNARRNFVKFLQKQGEKPVTTVRFFDRTDSYSVHGPEDSDLISRLVYKSTAYIRQLLADDGQPTPYVMLSKTNFELAVRELLLVRNYRVEVYVRRSTGGEWQLEYRGSPGNLLQFEDILFSNKEILVGNSILSLQLRVQNNQRNVGVASVDQNDCLFQVLEFLDDDFFTELEATVVLLGPKECLLPQQDGEYEAVKNLLERNGIMVTVPPKSANTEKNDLIQDLNHLLRFAKGQQEDATGMPELQLNIAMEALRVAIKYTDLVNDAGNLGHYQIKQLNLKRFVHLDAAAVSALNILPKPGTHFSSPSYRWQSVLGVLDHCRTAQGHRLMAQWVKQPLRSQEILNDRHNIVQCFLESPTTLNSLHEEFLKRIPDVLMLTKKLLRQKANLQDIFRIYQVMLRTPKIVNALLALENATVKSVLCDPLKSYLEDLSGLKQMVEQVMDFDAIETGEYLVKASFDSELLEMKERMSKLLHKMEKLQEKAGQELDLDKNQNVKLLNVSHVGYHFRITLRDDSVLRKNKNYKIIDVVKGGIRFTSEKLTEINDEFVTLRTRYEEQQKNIVEEIVKVAVGYAAPLTSLNNEFAQLDCLVSFAIAAQTAPTPYIRPKILPEGAGELVLKDIRHPCLELQEHITFIANNVEFRKDKCNMFIITGPNMGGKSTYIRSVGTAVLMAHVGSFVPCSEATISMVDSILGRVGASDNIIKGLSTFMVEMIETSGIIRSATDKSLVIIDELGRGTSTYEGCGIAWSIAEHLAKETKCFTLFATHFHEITNLADTVKTVKNCHMAAVADNENFTLLYQVRPGVMEKSFGIQVARLANFPERVVQNAQQVYNEFEDEHANKQSQEDKDLLDKINKAIQDLSTTGNNKDINEKDLSQLVEQFTKDIKKLDSEYFKAVLTTAVGEN</sequence>
<proteinExistence type="inferred from homology"/>
<dbReference type="InterPro" id="IPR036678">
    <property type="entry name" value="MutS_con_dom_sf"/>
</dbReference>
<name>A0A0L0C1K2_LUCCU</name>